<dbReference type="Pfam" id="PF26639">
    <property type="entry name" value="Het-6_barrel"/>
    <property type="match status" value="1"/>
</dbReference>
<reference evidence="2" key="1">
    <citation type="journal article" date="2023" name="Mol. Phylogenet. Evol.">
        <title>Genome-scale phylogeny and comparative genomics of the fungal order Sordariales.</title>
        <authorList>
            <person name="Hensen N."/>
            <person name="Bonometti L."/>
            <person name="Westerberg I."/>
            <person name="Brannstrom I.O."/>
            <person name="Guillou S."/>
            <person name="Cros-Aarteil S."/>
            <person name="Calhoun S."/>
            <person name="Haridas S."/>
            <person name="Kuo A."/>
            <person name="Mondo S."/>
            <person name="Pangilinan J."/>
            <person name="Riley R."/>
            <person name="LaButti K."/>
            <person name="Andreopoulos B."/>
            <person name="Lipzen A."/>
            <person name="Chen C."/>
            <person name="Yan M."/>
            <person name="Daum C."/>
            <person name="Ng V."/>
            <person name="Clum A."/>
            <person name="Steindorff A."/>
            <person name="Ohm R.A."/>
            <person name="Martin F."/>
            <person name="Silar P."/>
            <person name="Natvig D.O."/>
            <person name="Lalanne C."/>
            <person name="Gautier V."/>
            <person name="Ament-Velasquez S.L."/>
            <person name="Kruys A."/>
            <person name="Hutchinson M.I."/>
            <person name="Powell A.J."/>
            <person name="Barry K."/>
            <person name="Miller A.N."/>
            <person name="Grigoriev I.V."/>
            <person name="Debuchy R."/>
            <person name="Gladieux P."/>
            <person name="Hiltunen Thoren M."/>
            <person name="Johannesson H."/>
        </authorList>
    </citation>
    <scope>NUCLEOTIDE SEQUENCE</scope>
    <source>
        <strain evidence="2">CBS 508.74</strain>
    </source>
</reference>
<protein>
    <recommendedName>
        <fullName evidence="1">Heterokaryon incompatibility domain-containing protein</fullName>
    </recommendedName>
</protein>
<dbReference type="InterPro" id="IPR010730">
    <property type="entry name" value="HET"/>
</dbReference>
<organism evidence="2 3">
    <name type="scientific">Canariomyces notabilis</name>
    <dbReference type="NCBI Taxonomy" id="2074819"/>
    <lineage>
        <taxon>Eukaryota</taxon>
        <taxon>Fungi</taxon>
        <taxon>Dikarya</taxon>
        <taxon>Ascomycota</taxon>
        <taxon>Pezizomycotina</taxon>
        <taxon>Sordariomycetes</taxon>
        <taxon>Sordariomycetidae</taxon>
        <taxon>Sordariales</taxon>
        <taxon>Chaetomiaceae</taxon>
        <taxon>Canariomyces</taxon>
    </lineage>
</organism>
<gene>
    <name evidence="2" type="ORF">N656DRAFT_783790</name>
</gene>
<comment type="caution">
    <text evidence="2">The sequence shown here is derived from an EMBL/GenBank/DDBJ whole genome shotgun (WGS) entry which is preliminary data.</text>
</comment>
<evidence type="ECO:0000259" key="1">
    <source>
        <dbReference type="Pfam" id="PF06985"/>
    </source>
</evidence>
<dbReference type="PANTHER" id="PTHR24148:SF73">
    <property type="entry name" value="HET DOMAIN PROTEIN (AFU_ORTHOLOGUE AFUA_8G01020)"/>
    <property type="match status" value="1"/>
</dbReference>
<evidence type="ECO:0000313" key="3">
    <source>
        <dbReference type="Proteomes" id="UP001302812"/>
    </source>
</evidence>
<dbReference type="EMBL" id="MU853360">
    <property type="protein sequence ID" value="KAK4108829.1"/>
    <property type="molecule type" value="Genomic_DNA"/>
</dbReference>
<evidence type="ECO:0000313" key="2">
    <source>
        <dbReference type="EMBL" id="KAK4108829.1"/>
    </source>
</evidence>
<keyword evidence="3" id="KW-1185">Reference proteome</keyword>
<dbReference type="GeneID" id="89940154"/>
<name>A0AAN6QHE9_9PEZI</name>
<feature type="domain" description="Heterokaryon incompatibility" evidence="1">
    <location>
        <begin position="70"/>
        <end position="256"/>
    </location>
</feature>
<reference evidence="2" key="2">
    <citation type="submission" date="2023-05" db="EMBL/GenBank/DDBJ databases">
        <authorList>
            <consortium name="Lawrence Berkeley National Laboratory"/>
            <person name="Steindorff A."/>
            <person name="Hensen N."/>
            <person name="Bonometti L."/>
            <person name="Westerberg I."/>
            <person name="Brannstrom I.O."/>
            <person name="Guillou S."/>
            <person name="Cros-Aarteil S."/>
            <person name="Calhoun S."/>
            <person name="Haridas S."/>
            <person name="Kuo A."/>
            <person name="Mondo S."/>
            <person name="Pangilinan J."/>
            <person name="Riley R."/>
            <person name="Labutti K."/>
            <person name="Andreopoulos B."/>
            <person name="Lipzen A."/>
            <person name="Chen C."/>
            <person name="Yanf M."/>
            <person name="Daum C."/>
            <person name="Ng V."/>
            <person name="Clum A."/>
            <person name="Ohm R."/>
            <person name="Martin F."/>
            <person name="Silar P."/>
            <person name="Natvig D."/>
            <person name="Lalanne C."/>
            <person name="Gautier V."/>
            <person name="Ament-Velasquez S.L."/>
            <person name="Kruys A."/>
            <person name="Hutchinson M.I."/>
            <person name="Powell A.J."/>
            <person name="Barry K."/>
            <person name="Miller A.N."/>
            <person name="Grigoriev I.V."/>
            <person name="Debuchy R."/>
            <person name="Gladieux P."/>
            <person name="Thoren M.H."/>
            <person name="Johannesson H."/>
        </authorList>
    </citation>
    <scope>NUCLEOTIDE SEQUENCE</scope>
    <source>
        <strain evidence="2">CBS 508.74</strain>
    </source>
</reference>
<dbReference type="AlphaFoldDB" id="A0AAN6QHE9"/>
<sequence>MAKPYAIVADDETSFVVEQPSTSSAPSYTYTALPPGNHFRLLTVLPGAPNTKLKCTLTIHALDSPDTPPYKALSYCWNNPKFDSLVINNKPIPHDDPLRTDYTVCHALWCVGDSDTGESQRRILISTSLRDALRKLRSRTEPVRLWVDALCINQGDNAEKGVQLLLMQRIYHAAAEVCMWLGAGDADGAACNALEMLRMLDKVGKAKPRPEVSQGDIYNQQVLVDLGFPPFPSRSWSDLMHFFRRPYFRRIWILQEMIAASLSSRLYCGELEPVPWTTLVGAVAFLQRADWIPRLSAQYDPENNISFVLTTVSIGIAWAQGAETEQDRHQIRRRTLNTRRFEASDPKDKIFALIGIINDFGHRDLLGEDSPEGSGYGPPQTVIKSGTVHATFKVDERGKSKEDIAIEILKSNPAEEIQQLHAALLDVLRGCVRMADILLHPDEDYTSPEFLADYAQTTQHTIDGLTYIPTFNKDCRRLSLDHQRVGDFASNLLKMFSSSIQLYAGFIGEYCEDELFARLCRVPVFLEEVLRFQKGASFMLESMEHACTCTSNSATPDPNSDPPAGSSNNARVQDNMPILIGSRAHLDSLEYSVKFSRQYQDWAWSACGWIMPMYDLPVEDVYTEYTAKCIQDDGDLDILSAIEDRSARRLHGLPSWVPDFSVPMVRWPLAATGIIDRAEGCCYSASGRSSKARPKWSKQQAGGREIVLGGFEFDRIAAISSREEAADRKMGGGRKLREWEAMIDQLPEDHAYHGECSASEALWRTLIGDRDAQGRSPAPGEYEARYETFRKLVRLDEEIGARLESGQDPDAARTAVLGEYNIQPDELPRLSAEHGMFLRSVTEVMLDRRLFVTEEGYIGAGPLSAEVGDSVYVLAGGHVPLVLRRRVEGDGDESFQFAVVGDCYVHGIMQGEALGEALESEVFCWTDIRLR</sequence>
<dbReference type="Pfam" id="PF06985">
    <property type="entry name" value="HET"/>
    <property type="match status" value="1"/>
</dbReference>
<accession>A0AAN6QHE9</accession>
<dbReference type="InterPro" id="IPR052895">
    <property type="entry name" value="HetReg/Transcr_Mod"/>
</dbReference>
<dbReference type="Proteomes" id="UP001302812">
    <property type="component" value="Unassembled WGS sequence"/>
</dbReference>
<proteinExistence type="predicted"/>
<dbReference type="RefSeq" id="XP_064666399.1">
    <property type="nucleotide sequence ID" value="XM_064816029.1"/>
</dbReference>
<dbReference type="PANTHER" id="PTHR24148">
    <property type="entry name" value="ANKYRIN REPEAT DOMAIN-CONTAINING PROTEIN 39 HOMOLOG-RELATED"/>
    <property type="match status" value="1"/>
</dbReference>